<keyword evidence="3" id="KW-0479">Metal-binding</keyword>
<dbReference type="CDD" id="cd01335">
    <property type="entry name" value="Radical_SAM"/>
    <property type="match status" value="1"/>
</dbReference>
<keyword evidence="1" id="KW-0004">4Fe-4S</keyword>
<dbReference type="Gene3D" id="3.20.20.70">
    <property type="entry name" value="Aldolase class I"/>
    <property type="match status" value="1"/>
</dbReference>
<evidence type="ECO:0000256" key="5">
    <source>
        <dbReference type="ARBA" id="ARBA00023014"/>
    </source>
</evidence>
<dbReference type="Pfam" id="PF04055">
    <property type="entry name" value="Radical_SAM"/>
    <property type="match status" value="1"/>
</dbReference>
<keyword evidence="2" id="KW-0949">S-adenosyl-L-methionine</keyword>
<protein>
    <submittedName>
        <fullName evidence="7">Radical SAM domain protein</fullName>
    </submittedName>
</protein>
<sequence length="374" mass="43413">MNISKKDALSWFEFFAMLPEDEEPMTKQQEIIYATFAQIEAAIDHRNEMLMSEIKNFKTLQNRTFYVGNDSKFSKGCTSCLFGTGLSAIRKTNKCNIQCKFCYNYGELDFIPPIGEGMWQIGETKFYEKDIDLLLSIHKKPTGISYVYLEPFMEIEKYYPVVKKFRDANIHQHLYTNGLLATEETLKALAEAGLDEIRFNLGASNCADKVIENIKIAKKYFKSVGIETPMTPEFFEVFFEKKQAILDTKVDFINCAELHLNENNIDNYYGENMYISRHGYISPTWSRELTLKFMKIADDEQWDLAVHDCSNHTKFARDLNLSSKEGKWFGASSYGCEFTKIPYEVFLPILRDDNFKFLIEEELPTGYRPGELVF</sequence>
<dbReference type="InterPro" id="IPR013785">
    <property type="entry name" value="Aldolase_TIM"/>
</dbReference>
<evidence type="ECO:0000313" key="8">
    <source>
        <dbReference type="Proteomes" id="UP000663802"/>
    </source>
</evidence>
<dbReference type="EMBL" id="BMBA01000001">
    <property type="protein sequence ID" value="GFZ30235.1"/>
    <property type="molecule type" value="Genomic_DNA"/>
</dbReference>
<gene>
    <name evidence="7" type="ORF">CSC2_07610</name>
</gene>
<evidence type="ECO:0000256" key="1">
    <source>
        <dbReference type="ARBA" id="ARBA00022485"/>
    </source>
</evidence>
<dbReference type="InterPro" id="IPR058240">
    <property type="entry name" value="rSAM_sf"/>
</dbReference>
<comment type="caution">
    <text evidence="7">The sequence shown here is derived from an EMBL/GenBank/DDBJ whole genome shotgun (WGS) entry which is preliminary data.</text>
</comment>
<evidence type="ECO:0000313" key="7">
    <source>
        <dbReference type="EMBL" id="GFZ30235.1"/>
    </source>
</evidence>
<dbReference type="Proteomes" id="UP000663802">
    <property type="component" value="Unassembled WGS sequence"/>
</dbReference>
<feature type="domain" description="Radical SAM core" evidence="6">
    <location>
        <begin position="91"/>
        <end position="206"/>
    </location>
</feature>
<accession>A0ABQ1E669</accession>
<dbReference type="InterPro" id="IPR007197">
    <property type="entry name" value="rSAM"/>
</dbReference>
<evidence type="ECO:0000259" key="6">
    <source>
        <dbReference type="Pfam" id="PF04055"/>
    </source>
</evidence>
<evidence type="ECO:0000256" key="2">
    <source>
        <dbReference type="ARBA" id="ARBA00022691"/>
    </source>
</evidence>
<dbReference type="PANTHER" id="PTHR42836">
    <property type="entry name" value="7-CARBOXY-7-DEAZAGUANINE SYNTHASE"/>
    <property type="match status" value="1"/>
</dbReference>
<evidence type="ECO:0000256" key="4">
    <source>
        <dbReference type="ARBA" id="ARBA00023004"/>
    </source>
</evidence>
<dbReference type="SUPFAM" id="SSF102114">
    <property type="entry name" value="Radical SAM enzymes"/>
    <property type="match status" value="1"/>
</dbReference>
<dbReference type="PANTHER" id="PTHR42836:SF1">
    <property type="entry name" value="7-CARBOXY-7-DEAZAGUANINE SYNTHASE"/>
    <property type="match status" value="1"/>
</dbReference>
<keyword evidence="4" id="KW-0408">Iron</keyword>
<reference evidence="7 8" key="1">
    <citation type="journal article" date="2021" name="Int. J. Syst. Evol. Microbiol.">
        <title>Clostridium zeae sp. nov., isolated from corn silage.</title>
        <authorList>
            <person name="Kobayashi H."/>
            <person name="Tanizawa Y."/>
            <person name="Yagura M."/>
            <person name="Sakamoto M."/>
            <person name="Ohkuma M."/>
            <person name="Tohno M."/>
        </authorList>
    </citation>
    <scope>NUCLEOTIDE SEQUENCE [LARGE SCALE GENOMIC DNA]</scope>
    <source>
        <strain evidence="7 8">CSC2</strain>
    </source>
</reference>
<evidence type="ECO:0000256" key="3">
    <source>
        <dbReference type="ARBA" id="ARBA00022723"/>
    </source>
</evidence>
<keyword evidence="8" id="KW-1185">Reference proteome</keyword>
<proteinExistence type="predicted"/>
<keyword evidence="5" id="KW-0411">Iron-sulfur</keyword>
<dbReference type="RefSeq" id="WP_206868224.1">
    <property type="nucleotide sequence ID" value="NZ_BMBA01000001.1"/>
</dbReference>
<name>A0ABQ1E669_9CLOT</name>
<organism evidence="7 8">
    <name type="scientific">Clostridium zeae</name>
    <dbReference type="NCBI Taxonomy" id="2759022"/>
    <lineage>
        <taxon>Bacteria</taxon>
        <taxon>Bacillati</taxon>
        <taxon>Bacillota</taxon>
        <taxon>Clostridia</taxon>
        <taxon>Eubacteriales</taxon>
        <taxon>Clostridiaceae</taxon>
        <taxon>Clostridium</taxon>
    </lineage>
</organism>
<dbReference type="SFLD" id="SFLDS00029">
    <property type="entry name" value="Radical_SAM"/>
    <property type="match status" value="1"/>
</dbReference>